<dbReference type="PRINTS" id="PR00423">
    <property type="entry name" value="CELLDVISFTSZ"/>
</dbReference>
<evidence type="ECO:0000259" key="9">
    <source>
        <dbReference type="SMART" id="SM00864"/>
    </source>
</evidence>
<dbReference type="PROSITE" id="PS01134">
    <property type="entry name" value="FTSZ_1"/>
    <property type="match status" value="1"/>
</dbReference>
<evidence type="ECO:0000256" key="1">
    <source>
        <dbReference type="ARBA" id="ARBA00009690"/>
    </source>
</evidence>
<evidence type="ECO:0000256" key="2">
    <source>
        <dbReference type="ARBA" id="ARBA00022741"/>
    </source>
</evidence>
<evidence type="ECO:0000256" key="7">
    <source>
        <dbReference type="RuleBase" id="RU000631"/>
    </source>
</evidence>
<dbReference type="InterPro" id="IPR036525">
    <property type="entry name" value="Tubulin/FtsZ_GTPase_sf"/>
</dbReference>
<feature type="binding site" evidence="5">
    <location>
        <position position="184"/>
    </location>
    <ligand>
        <name>GTP</name>
        <dbReference type="ChEBI" id="CHEBI:37565"/>
    </ligand>
</feature>
<dbReference type="SUPFAM" id="SSF52490">
    <property type="entry name" value="Tubulin nucleotide-binding domain-like"/>
    <property type="match status" value="1"/>
</dbReference>
<dbReference type="SUPFAM" id="SSF55307">
    <property type="entry name" value="Tubulin C-terminal domain-like"/>
    <property type="match status" value="1"/>
</dbReference>
<sequence>MTNEAESSAKIIVIGVGGAGNNAVNRMVEEAIGGVEFVGVNTDKQALTLCKAPTVVQIGEKLTKGLGAGAKPEIGEKAAEESIEEIKQVLQGADMVFVTCGMGGGTGTGAAPIVAGLAKEMGILTVGVVTKPFRFEAKTRMTNALTGIEKLKENVDTLIVIPNDRLLEIVDRRTTMPEALRKADEVLQQAVQGITDLINLPALINLDFADVQTVMIDKGIAHIGIGEGKGDDKAMEAVQQAVSSPLLETTIEGASHVIINVSGDISLMDANDAASYVQDLTGEDTNIIFGALYDDKEADYVRITVIATGLDDETARKPSVSRDKKAARQEEPVQQQTPVQPQQQAPAYSQPQQQPAFKMPSFQPQQGFGSTQQGTFTSNVPKKDIQIPDFLKNRR</sequence>
<evidence type="ECO:0000256" key="3">
    <source>
        <dbReference type="ARBA" id="ARBA00023134"/>
    </source>
</evidence>
<dbReference type="PROSITE" id="PS01135">
    <property type="entry name" value="FTSZ_2"/>
    <property type="match status" value="1"/>
</dbReference>
<organism evidence="11 12">
    <name type="scientific">Blautia celeris</name>
    <dbReference type="NCBI Taxonomy" id="2763026"/>
    <lineage>
        <taxon>Bacteria</taxon>
        <taxon>Bacillati</taxon>
        <taxon>Bacillota</taxon>
        <taxon>Clostridia</taxon>
        <taxon>Lachnospirales</taxon>
        <taxon>Lachnospiraceae</taxon>
        <taxon>Blautia</taxon>
    </lineage>
</organism>
<protein>
    <recommendedName>
        <fullName evidence="5 6">Cell division protein FtsZ</fullName>
    </recommendedName>
</protein>
<comment type="function">
    <text evidence="5 7">Essential cell division protein that forms a contractile ring structure (Z ring) at the future cell division site. The regulation of the ring assembly controls the timing and the location of cell division. One of the functions of the FtsZ ring is to recruit other cell division proteins to the septum to produce a new cell wall between the dividing cells. Binds GTP and shows GTPase activity.</text>
</comment>
<name>A0ABR7FFK0_9FIRM</name>
<dbReference type="InterPro" id="IPR020805">
    <property type="entry name" value="Cell_div_FtsZ_CS"/>
</dbReference>
<dbReference type="Pfam" id="PF00091">
    <property type="entry name" value="Tubulin"/>
    <property type="match status" value="1"/>
</dbReference>
<evidence type="ECO:0000313" key="11">
    <source>
        <dbReference type="EMBL" id="MBC5674006.1"/>
    </source>
</evidence>
<dbReference type="InterPro" id="IPR037103">
    <property type="entry name" value="Tubulin/FtsZ-like_C"/>
</dbReference>
<feature type="domain" description="Tubulin/FtsZ 2-layer sandwich" evidence="10">
    <location>
        <begin position="204"/>
        <end position="319"/>
    </location>
</feature>
<gene>
    <name evidence="5 11" type="primary">ftsZ</name>
    <name evidence="11" type="ORF">H8S76_17300</name>
</gene>
<feature type="binding site" evidence="5">
    <location>
        <position position="136"/>
    </location>
    <ligand>
        <name>GTP</name>
        <dbReference type="ChEBI" id="CHEBI:37565"/>
    </ligand>
</feature>
<feature type="binding site" evidence="5">
    <location>
        <begin position="105"/>
        <end position="107"/>
    </location>
    <ligand>
        <name>GTP</name>
        <dbReference type="ChEBI" id="CHEBI:37565"/>
    </ligand>
</feature>
<dbReference type="Pfam" id="PF12327">
    <property type="entry name" value="FtsZ_C"/>
    <property type="match status" value="1"/>
</dbReference>
<evidence type="ECO:0000313" key="12">
    <source>
        <dbReference type="Proteomes" id="UP000654573"/>
    </source>
</evidence>
<dbReference type="InterPro" id="IPR008280">
    <property type="entry name" value="Tub_FtsZ_C"/>
</dbReference>
<evidence type="ECO:0000256" key="8">
    <source>
        <dbReference type="SAM" id="MobiDB-lite"/>
    </source>
</evidence>
<keyword evidence="12" id="KW-1185">Reference proteome</keyword>
<feature type="compositionally biased region" description="Low complexity" evidence="8">
    <location>
        <begin position="332"/>
        <end position="378"/>
    </location>
</feature>
<evidence type="ECO:0000259" key="10">
    <source>
        <dbReference type="SMART" id="SM00865"/>
    </source>
</evidence>
<dbReference type="Gene3D" id="3.40.50.1440">
    <property type="entry name" value="Tubulin/FtsZ, GTPase domain"/>
    <property type="match status" value="1"/>
</dbReference>
<keyword evidence="5 7" id="KW-0132">Cell division</keyword>
<comment type="similarity">
    <text evidence="1 5 7">Belongs to the FtsZ family.</text>
</comment>
<comment type="caution">
    <text evidence="11">The sequence shown here is derived from an EMBL/GenBank/DDBJ whole genome shotgun (WGS) entry which is preliminary data.</text>
</comment>
<feature type="region of interest" description="Disordered" evidence="8">
    <location>
        <begin position="314"/>
        <end position="395"/>
    </location>
</feature>
<dbReference type="NCBIfam" id="TIGR00065">
    <property type="entry name" value="ftsZ"/>
    <property type="match status" value="1"/>
</dbReference>
<evidence type="ECO:0000256" key="5">
    <source>
        <dbReference type="HAMAP-Rule" id="MF_00909"/>
    </source>
</evidence>
<dbReference type="SMART" id="SM00865">
    <property type="entry name" value="Tubulin_C"/>
    <property type="match status" value="1"/>
</dbReference>
<feature type="domain" description="Tubulin/FtsZ GTPase" evidence="9">
    <location>
        <begin position="10"/>
        <end position="202"/>
    </location>
</feature>
<dbReference type="InterPro" id="IPR000158">
    <property type="entry name" value="Cell_div_FtsZ"/>
</dbReference>
<reference evidence="11 12" key="1">
    <citation type="submission" date="2020-08" db="EMBL/GenBank/DDBJ databases">
        <title>Genome public.</title>
        <authorList>
            <person name="Liu C."/>
            <person name="Sun Q."/>
        </authorList>
    </citation>
    <scope>NUCLEOTIDE SEQUENCE [LARGE SCALE GENOMIC DNA]</scope>
    <source>
        <strain evidence="11 12">NSJ-34</strain>
    </source>
</reference>
<dbReference type="InterPro" id="IPR003008">
    <property type="entry name" value="Tubulin_FtsZ_GTPase"/>
</dbReference>
<feature type="compositionally biased region" description="Basic and acidic residues" evidence="8">
    <location>
        <begin position="314"/>
        <end position="331"/>
    </location>
</feature>
<dbReference type="PANTHER" id="PTHR30314:SF3">
    <property type="entry name" value="MITOCHONDRIAL DIVISION PROTEIN FSZA"/>
    <property type="match status" value="1"/>
</dbReference>
<dbReference type="CDD" id="cd02201">
    <property type="entry name" value="FtsZ_type1"/>
    <property type="match status" value="1"/>
</dbReference>
<feature type="binding site" evidence="5">
    <location>
        <position position="140"/>
    </location>
    <ligand>
        <name>GTP</name>
        <dbReference type="ChEBI" id="CHEBI:37565"/>
    </ligand>
</feature>
<dbReference type="InterPro" id="IPR045061">
    <property type="entry name" value="FtsZ/CetZ"/>
</dbReference>
<dbReference type="SMART" id="SM00864">
    <property type="entry name" value="Tubulin"/>
    <property type="match status" value="1"/>
</dbReference>
<evidence type="ECO:0000256" key="6">
    <source>
        <dbReference type="NCBIfam" id="TIGR00065"/>
    </source>
</evidence>
<feature type="binding site" evidence="5">
    <location>
        <begin position="18"/>
        <end position="22"/>
    </location>
    <ligand>
        <name>GTP</name>
        <dbReference type="ChEBI" id="CHEBI:37565"/>
    </ligand>
</feature>
<dbReference type="EMBL" id="JACOOU010000008">
    <property type="protein sequence ID" value="MBC5674006.1"/>
    <property type="molecule type" value="Genomic_DNA"/>
</dbReference>
<evidence type="ECO:0000256" key="4">
    <source>
        <dbReference type="ARBA" id="ARBA00023210"/>
    </source>
</evidence>
<keyword evidence="4 5" id="KW-0717">Septation</keyword>
<dbReference type="PANTHER" id="PTHR30314">
    <property type="entry name" value="CELL DIVISION PROTEIN FTSZ-RELATED"/>
    <property type="match status" value="1"/>
</dbReference>
<dbReference type="InterPro" id="IPR018316">
    <property type="entry name" value="Tubulin/FtsZ_2-layer-sand-dom"/>
</dbReference>
<keyword evidence="5 7" id="KW-0131">Cell cycle</keyword>
<dbReference type="InterPro" id="IPR024757">
    <property type="entry name" value="FtsZ_C"/>
</dbReference>
<keyword evidence="5" id="KW-0963">Cytoplasm</keyword>
<proteinExistence type="inferred from homology"/>
<keyword evidence="2 5" id="KW-0547">Nucleotide-binding</keyword>
<dbReference type="HAMAP" id="MF_00909">
    <property type="entry name" value="FtsZ"/>
    <property type="match status" value="1"/>
</dbReference>
<comment type="subcellular location">
    <subcellularLocation>
        <location evidence="5">Cytoplasm</location>
    </subcellularLocation>
    <text evidence="5">Assembles at midcell at the inner surface of the cytoplasmic membrane.</text>
</comment>
<dbReference type="GO" id="GO:0051301">
    <property type="term" value="P:cell division"/>
    <property type="evidence" value="ECO:0007669"/>
    <property type="project" value="UniProtKB-KW"/>
</dbReference>
<dbReference type="Gene3D" id="3.30.1330.20">
    <property type="entry name" value="Tubulin/FtsZ, C-terminal domain"/>
    <property type="match status" value="1"/>
</dbReference>
<comment type="subunit">
    <text evidence="5">Homodimer. Polymerizes to form a dynamic ring structure in a strictly GTP-dependent manner. Interacts directly with several other division proteins.</text>
</comment>
<accession>A0ABR7FFK0</accession>
<keyword evidence="3 5" id="KW-0342">GTP-binding</keyword>
<dbReference type="RefSeq" id="WP_033139078.1">
    <property type="nucleotide sequence ID" value="NZ_JACOOU010000008.1"/>
</dbReference>
<dbReference type="Proteomes" id="UP000654573">
    <property type="component" value="Unassembled WGS sequence"/>
</dbReference>